<evidence type="ECO:0000256" key="5">
    <source>
        <dbReference type="ARBA" id="ARBA00022694"/>
    </source>
</evidence>
<keyword evidence="9" id="KW-1185">Reference proteome</keyword>
<keyword evidence="2 6" id="KW-0489">Methyltransferase</keyword>
<evidence type="ECO:0000256" key="3">
    <source>
        <dbReference type="ARBA" id="ARBA00022679"/>
    </source>
</evidence>
<evidence type="ECO:0000256" key="1">
    <source>
        <dbReference type="ARBA" id="ARBA00022490"/>
    </source>
</evidence>
<accession>A0ABX2B370</accession>
<dbReference type="GO" id="GO:0008168">
    <property type="term" value="F:methyltransferase activity"/>
    <property type="evidence" value="ECO:0007669"/>
    <property type="project" value="UniProtKB-KW"/>
</dbReference>
<evidence type="ECO:0000256" key="2">
    <source>
        <dbReference type="ARBA" id="ARBA00022603"/>
    </source>
</evidence>
<dbReference type="EMBL" id="JABKKJ010000022">
    <property type="protein sequence ID" value="NPE25959.1"/>
    <property type="molecule type" value="Genomic_DNA"/>
</dbReference>
<keyword evidence="1 6" id="KW-0963">Cytoplasm</keyword>
<evidence type="ECO:0000313" key="8">
    <source>
        <dbReference type="EMBL" id="NPE25959.1"/>
    </source>
</evidence>
<proteinExistence type="inferred from homology"/>
<comment type="similarity">
    <text evidence="6">Belongs to the methyltransferase superfamily. tRNA (adenine-N(6)-)-methyltransferase family.</text>
</comment>
<dbReference type="InterPro" id="IPR007848">
    <property type="entry name" value="Small_mtfrase_dom"/>
</dbReference>
<dbReference type="Gene3D" id="3.40.50.150">
    <property type="entry name" value="Vaccinia Virus protein VP39"/>
    <property type="match status" value="1"/>
</dbReference>
<dbReference type="GO" id="GO:0032259">
    <property type="term" value="P:methylation"/>
    <property type="evidence" value="ECO:0007669"/>
    <property type="project" value="UniProtKB-KW"/>
</dbReference>
<keyword evidence="4 6" id="KW-0949">S-adenosyl-L-methionine</keyword>
<dbReference type="EC" id="2.1.1.223" evidence="6"/>
<gene>
    <name evidence="8" type="ORF">HPS54_10625</name>
</gene>
<dbReference type="SUPFAM" id="SSF53335">
    <property type="entry name" value="S-adenosyl-L-methionine-dependent methyltransferases"/>
    <property type="match status" value="1"/>
</dbReference>
<comment type="function">
    <text evidence="6">Specifically methylates the adenine in position 37 of tRNA(1)(Val) (anticodon cmo5UAC).</text>
</comment>
<dbReference type="PANTHER" id="PTHR47739">
    <property type="entry name" value="TRNA1(VAL) (ADENINE(37)-N6)-METHYLTRANSFERASE"/>
    <property type="match status" value="1"/>
</dbReference>
<dbReference type="Proteomes" id="UP000820977">
    <property type="component" value="Unassembled WGS sequence"/>
</dbReference>
<dbReference type="PANTHER" id="PTHR47739:SF1">
    <property type="entry name" value="TRNA1(VAL) (ADENINE(37)-N6)-METHYLTRANSFERASE"/>
    <property type="match status" value="1"/>
</dbReference>
<dbReference type="Pfam" id="PF05175">
    <property type="entry name" value="MTS"/>
    <property type="match status" value="1"/>
</dbReference>
<dbReference type="PROSITE" id="PS00092">
    <property type="entry name" value="N6_MTASE"/>
    <property type="match status" value="1"/>
</dbReference>
<evidence type="ECO:0000256" key="4">
    <source>
        <dbReference type="ARBA" id="ARBA00022691"/>
    </source>
</evidence>
<evidence type="ECO:0000313" key="9">
    <source>
        <dbReference type="Proteomes" id="UP000820977"/>
    </source>
</evidence>
<dbReference type="InterPro" id="IPR050210">
    <property type="entry name" value="tRNA_Adenine-N(6)_MTase"/>
</dbReference>
<dbReference type="RefSeq" id="WP_172345426.1">
    <property type="nucleotide sequence ID" value="NZ_CASYYZ010000141.1"/>
</dbReference>
<feature type="domain" description="Methyltransferase small" evidence="7">
    <location>
        <begin position="37"/>
        <end position="119"/>
    </location>
</feature>
<dbReference type="InterPro" id="IPR002052">
    <property type="entry name" value="DNA_methylase_N6_adenine_CS"/>
</dbReference>
<evidence type="ECO:0000259" key="7">
    <source>
        <dbReference type="Pfam" id="PF05175"/>
    </source>
</evidence>
<dbReference type="InterPro" id="IPR029063">
    <property type="entry name" value="SAM-dependent_MTases_sf"/>
</dbReference>
<protein>
    <recommendedName>
        <fullName evidence="6">tRNA1(Val) (adenine(37)-N6)-methyltransferase</fullName>
        <ecNumber evidence="6">2.1.1.223</ecNumber>
    </recommendedName>
    <alternativeName>
        <fullName evidence="6">tRNA m6A37 methyltransferase</fullName>
    </alternativeName>
</protein>
<comment type="catalytic activity">
    <reaction evidence="6">
        <text>adenosine(37) in tRNA1(Val) + S-adenosyl-L-methionine = N(6)-methyladenosine(37) in tRNA1(Val) + S-adenosyl-L-homocysteine + H(+)</text>
        <dbReference type="Rhea" id="RHEA:43160"/>
        <dbReference type="Rhea" id="RHEA-COMP:10369"/>
        <dbReference type="Rhea" id="RHEA-COMP:10370"/>
        <dbReference type="ChEBI" id="CHEBI:15378"/>
        <dbReference type="ChEBI" id="CHEBI:57856"/>
        <dbReference type="ChEBI" id="CHEBI:59789"/>
        <dbReference type="ChEBI" id="CHEBI:74411"/>
        <dbReference type="ChEBI" id="CHEBI:74449"/>
        <dbReference type="EC" id="2.1.1.223"/>
    </reaction>
</comment>
<sequence length="231" mass="25711">MSNSFFKFKQFTVWQDVCAMKVGTDGVLLGAWAEGGMRILDIGTGTGLVAMMMAQRFLSADVTAIDVEEGACNQARSNVQRSVFNERVSVFHEPLQQFSRGSYDAIVCNPPFFVDALECPDASRSVARHASTLGYADLFAGVSRLLDDNGVFSAIIPFDCREKFEQAAVMSGLSVSRICAVKTTPRKQPRRYLLAFRKHPCNVETAEECLCDAAGERSLWYRELTKEFYLK</sequence>
<reference evidence="8 9" key="1">
    <citation type="submission" date="2020-05" db="EMBL/GenBank/DDBJ databases">
        <title>Distinct polysaccharide utilization as determinants for interspecies competition between intestinal Prevotella spp.</title>
        <authorList>
            <person name="Galvez E.J.C."/>
            <person name="Iljazovic A."/>
            <person name="Strowig T."/>
        </authorList>
    </citation>
    <scope>NUCLEOTIDE SEQUENCE [LARGE SCALE GENOMIC DNA]</scope>
    <source>
        <strain evidence="8 9">PCHR</strain>
    </source>
</reference>
<evidence type="ECO:0000256" key="6">
    <source>
        <dbReference type="HAMAP-Rule" id="MF_01872"/>
    </source>
</evidence>
<keyword evidence="3 6" id="KW-0808">Transferase</keyword>
<keyword evidence="5 6" id="KW-0819">tRNA processing</keyword>
<comment type="caution">
    <text evidence="8">The sequence shown here is derived from an EMBL/GenBank/DDBJ whole genome shotgun (WGS) entry which is preliminary data.</text>
</comment>
<dbReference type="InterPro" id="IPR022882">
    <property type="entry name" value="tRNA_adenine-N6_MeTrfase"/>
</dbReference>
<dbReference type="HAMAP" id="MF_01872">
    <property type="entry name" value="tRNA_methyltr_YfiC"/>
    <property type="match status" value="1"/>
</dbReference>
<organism evidence="8 9">
    <name type="scientific">Xylanibacter caecicola</name>
    <dbReference type="NCBI Taxonomy" id="2736294"/>
    <lineage>
        <taxon>Bacteria</taxon>
        <taxon>Pseudomonadati</taxon>
        <taxon>Bacteroidota</taxon>
        <taxon>Bacteroidia</taxon>
        <taxon>Bacteroidales</taxon>
        <taxon>Prevotellaceae</taxon>
        <taxon>Xylanibacter</taxon>
    </lineage>
</organism>
<dbReference type="CDD" id="cd02440">
    <property type="entry name" value="AdoMet_MTases"/>
    <property type="match status" value="1"/>
</dbReference>
<name>A0ABX2B370_9BACT</name>
<comment type="subcellular location">
    <subcellularLocation>
        <location evidence="6">Cytoplasm</location>
    </subcellularLocation>
</comment>